<dbReference type="InterPro" id="IPR045127">
    <property type="entry name" value="TAF11-like"/>
</dbReference>
<feature type="compositionally biased region" description="Acidic residues" evidence="6">
    <location>
        <begin position="106"/>
        <end position="127"/>
    </location>
</feature>
<feature type="region of interest" description="Disordered" evidence="6">
    <location>
        <begin position="1"/>
        <end position="140"/>
    </location>
</feature>
<dbReference type="GO" id="GO:0051123">
    <property type="term" value="P:RNA polymerase II preinitiation complex assembly"/>
    <property type="evidence" value="ECO:0007669"/>
    <property type="project" value="InterPro"/>
</dbReference>
<dbReference type="CDD" id="cd08048">
    <property type="entry name" value="HFD_TAF11"/>
    <property type="match status" value="1"/>
</dbReference>
<reference evidence="8" key="1">
    <citation type="journal article" date="2020" name="Stud. Mycol.">
        <title>101 Dothideomycetes genomes: a test case for predicting lifestyles and emergence of pathogens.</title>
        <authorList>
            <person name="Haridas S."/>
            <person name="Albert R."/>
            <person name="Binder M."/>
            <person name="Bloem J."/>
            <person name="Labutti K."/>
            <person name="Salamov A."/>
            <person name="Andreopoulos B."/>
            <person name="Baker S."/>
            <person name="Barry K."/>
            <person name="Bills G."/>
            <person name="Bluhm B."/>
            <person name="Cannon C."/>
            <person name="Castanera R."/>
            <person name="Culley D."/>
            <person name="Daum C."/>
            <person name="Ezra D."/>
            <person name="Gonzalez J."/>
            <person name="Henrissat B."/>
            <person name="Kuo A."/>
            <person name="Liang C."/>
            <person name="Lipzen A."/>
            <person name="Lutzoni F."/>
            <person name="Magnuson J."/>
            <person name="Mondo S."/>
            <person name="Nolan M."/>
            <person name="Ohm R."/>
            <person name="Pangilinan J."/>
            <person name="Park H.-J."/>
            <person name="Ramirez L."/>
            <person name="Alfaro M."/>
            <person name="Sun H."/>
            <person name="Tritt A."/>
            <person name="Yoshinaga Y."/>
            <person name="Zwiers L.-H."/>
            <person name="Turgeon B."/>
            <person name="Goodwin S."/>
            <person name="Spatafora J."/>
            <person name="Crous P."/>
            <person name="Grigoriev I."/>
        </authorList>
    </citation>
    <scope>NUCLEOTIDE SEQUENCE</scope>
    <source>
        <strain evidence="8">CBS 207.26</strain>
    </source>
</reference>
<keyword evidence="4" id="KW-0804">Transcription</keyword>
<keyword evidence="3" id="KW-0805">Transcription regulation</keyword>
<dbReference type="InterPro" id="IPR006809">
    <property type="entry name" value="TAFII28_dom"/>
</dbReference>
<feature type="domain" description="TAFII28-like protein" evidence="7">
    <location>
        <begin position="147"/>
        <end position="218"/>
    </location>
</feature>
<evidence type="ECO:0000313" key="8">
    <source>
        <dbReference type="EMBL" id="KAF2194964.1"/>
    </source>
</evidence>
<dbReference type="EMBL" id="ML994610">
    <property type="protein sequence ID" value="KAF2194964.1"/>
    <property type="molecule type" value="Genomic_DNA"/>
</dbReference>
<organism evidence="8 9">
    <name type="scientific">Zopfia rhizophila CBS 207.26</name>
    <dbReference type="NCBI Taxonomy" id="1314779"/>
    <lineage>
        <taxon>Eukaryota</taxon>
        <taxon>Fungi</taxon>
        <taxon>Dikarya</taxon>
        <taxon>Ascomycota</taxon>
        <taxon>Pezizomycotina</taxon>
        <taxon>Dothideomycetes</taxon>
        <taxon>Dothideomycetes incertae sedis</taxon>
        <taxon>Zopfiaceae</taxon>
        <taxon>Zopfia</taxon>
    </lineage>
</organism>
<gene>
    <name evidence="8" type="ORF">K469DRAFT_615170</name>
</gene>
<name>A0A6A6ETR3_9PEZI</name>
<feature type="region of interest" description="Disordered" evidence="6">
    <location>
        <begin position="310"/>
        <end position="336"/>
    </location>
</feature>
<dbReference type="GO" id="GO:0046982">
    <property type="term" value="F:protein heterodimerization activity"/>
    <property type="evidence" value="ECO:0007669"/>
    <property type="project" value="InterPro"/>
</dbReference>
<dbReference type="GO" id="GO:0016251">
    <property type="term" value="F:RNA polymerase II general transcription initiation factor activity"/>
    <property type="evidence" value="ECO:0007669"/>
    <property type="project" value="TreeGrafter"/>
</dbReference>
<evidence type="ECO:0000256" key="1">
    <source>
        <dbReference type="ARBA" id="ARBA00004123"/>
    </source>
</evidence>
<keyword evidence="9" id="KW-1185">Reference proteome</keyword>
<dbReference type="InterPro" id="IPR009072">
    <property type="entry name" value="Histone-fold"/>
</dbReference>
<dbReference type="Gene3D" id="1.10.20.10">
    <property type="entry name" value="Histone, subunit A"/>
    <property type="match status" value="1"/>
</dbReference>
<evidence type="ECO:0000259" key="7">
    <source>
        <dbReference type="Pfam" id="PF04719"/>
    </source>
</evidence>
<evidence type="ECO:0000256" key="6">
    <source>
        <dbReference type="SAM" id="MobiDB-lite"/>
    </source>
</evidence>
<feature type="compositionally biased region" description="Polar residues" evidence="6">
    <location>
        <begin position="241"/>
        <end position="252"/>
    </location>
</feature>
<accession>A0A6A6ETR3</accession>
<protein>
    <submittedName>
        <fullName evidence="8">TAFII28-domain-containing protein</fullName>
    </submittedName>
</protein>
<dbReference type="PANTHER" id="PTHR13218:SF8">
    <property type="entry name" value="TRANSCRIPTION INITIATION FACTOR TFIID SUBUNIT 11"/>
    <property type="match status" value="1"/>
</dbReference>
<feature type="region of interest" description="Disordered" evidence="6">
    <location>
        <begin position="234"/>
        <end position="256"/>
    </location>
</feature>
<comment type="similarity">
    <text evidence="2">Belongs to the TAF11 family.</text>
</comment>
<sequence>MASPPHLPSLNIPRKRPSVSSVQSANKKRKPSNLRNSFAPETEIGGSPLHFSRSPSVDSVATTSVTNGVGGKKKRRKDGDERSVTGTSIRGGKARSEVRSTTGVDDAGEEEEGDEDEDDEDEGEGMELEGGKMDEASEKREQEAMRILMEAMDENQTTRYETYRRVKLKKEILRKITNQTLSQSVPQPVIIVVNGYTKTFIGELIDRAITVRDEWCAARTHLPNPNLPLPLLTAGLEKPSNHNPNAKPSPQDIQAAGLYPNQVDPEEGYWKEVGEETPLSERLKMTDKGPLTPAHLREALRRYKRDREGGGAGFAGLSLEGAERTAGRLGGKRLFR</sequence>
<evidence type="ECO:0000256" key="3">
    <source>
        <dbReference type="ARBA" id="ARBA00023015"/>
    </source>
</evidence>
<dbReference type="SUPFAM" id="SSF47113">
    <property type="entry name" value="Histone-fold"/>
    <property type="match status" value="1"/>
</dbReference>
<comment type="subcellular location">
    <subcellularLocation>
        <location evidence="1">Nucleus</location>
    </subcellularLocation>
</comment>
<proteinExistence type="inferred from homology"/>
<dbReference type="PANTHER" id="PTHR13218">
    <property type="entry name" value="TRANSCRIPTION INITIATION FACTOR TFIID SUBUNIT 11-RELATED"/>
    <property type="match status" value="1"/>
</dbReference>
<keyword evidence="5" id="KW-0539">Nucleus</keyword>
<evidence type="ECO:0000256" key="4">
    <source>
        <dbReference type="ARBA" id="ARBA00023163"/>
    </source>
</evidence>
<dbReference type="Proteomes" id="UP000800200">
    <property type="component" value="Unassembled WGS sequence"/>
</dbReference>
<dbReference type="GO" id="GO:0005669">
    <property type="term" value="C:transcription factor TFIID complex"/>
    <property type="evidence" value="ECO:0007669"/>
    <property type="project" value="InterPro"/>
</dbReference>
<feature type="compositionally biased region" description="Basic and acidic residues" evidence="6">
    <location>
        <begin position="129"/>
        <end position="140"/>
    </location>
</feature>
<evidence type="ECO:0000313" key="9">
    <source>
        <dbReference type="Proteomes" id="UP000800200"/>
    </source>
</evidence>
<dbReference type="OrthoDB" id="28335at2759"/>
<evidence type="ECO:0000256" key="5">
    <source>
        <dbReference type="ARBA" id="ARBA00023242"/>
    </source>
</evidence>
<dbReference type="Pfam" id="PF04719">
    <property type="entry name" value="TAFII28"/>
    <property type="match status" value="1"/>
</dbReference>
<evidence type="ECO:0000256" key="2">
    <source>
        <dbReference type="ARBA" id="ARBA00009788"/>
    </source>
</evidence>
<feature type="compositionally biased region" description="Polar residues" evidence="6">
    <location>
        <begin position="53"/>
        <end position="67"/>
    </location>
</feature>
<dbReference type="AlphaFoldDB" id="A0A6A6ETR3"/>